<feature type="domain" description="Helix-hairpin-helix DNA-binding motif class 1" evidence="14">
    <location>
        <begin position="100"/>
        <end position="119"/>
    </location>
</feature>
<keyword evidence="8" id="KW-0227">DNA damage</keyword>
<evidence type="ECO:0000256" key="6">
    <source>
        <dbReference type="ARBA" id="ARBA00022485"/>
    </source>
</evidence>
<evidence type="ECO:0000256" key="10">
    <source>
        <dbReference type="ARBA" id="ARBA00023004"/>
    </source>
</evidence>
<dbReference type="Gene3D" id="1.10.1670.10">
    <property type="entry name" value="Helix-hairpin-Helix base-excision DNA repair enzymes (C-terminal)"/>
    <property type="match status" value="1"/>
</dbReference>
<dbReference type="STRING" id="479431.Namu_0860"/>
<evidence type="ECO:0000256" key="12">
    <source>
        <dbReference type="ARBA" id="ARBA00023204"/>
    </source>
</evidence>
<dbReference type="InterPro" id="IPR003583">
    <property type="entry name" value="Hlx-hairpin-Hlx_DNA-bd_motif"/>
</dbReference>
<feature type="domain" description="HhH-GPD" evidence="15">
    <location>
        <begin position="30"/>
        <end position="182"/>
    </location>
</feature>
<dbReference type="SMART" id="SM00278">
    <property type="entry name" value="HhH1"/>
    <property type="match status" value="1"/>
</dbReference>
<keyword evidence="13" id="KW-0326">Glycosidase</keyword>
<dbReference type="Pfam" id="PF00633">
    <property type="entry name" value="HHH"/>
    <property type="match status" value="1"/>
</dbReference>
<keyword evidence="9" id="KW-0378">Hydrolase</keyword>
<comment type="similarity">
    <text evidence="3">Belongs to the Nth/MutY family.</text>
</comment>
<evidence type="ECO:0000256" key="1">
    <source>
        <dbReference type="ARBA" id="ARBA00000843"/>
    </source>
</evidence>
<evidence type="ECO:0000256" key="13">
    <source>
        <dbReference type="ARBA" id="ARBA00023295"/>
    </source>
</evidence>
<comment type="cofactor">
    <cofactor evidence="2">
        <name>[4Fe-4S] cluster</name>
        <dbReference type="ChEBI" id="CHEBI:49883"/>
    </cofactor>
</comment>
<dbReference type="GO" id="GO:0034039">
    <property type="term" value="F:8-oxo-7,8-dihydroguanine DNA N-glycosylase activity"/>
    <property type="evidence" value="ECO:0007669"/>
    <property type="project" value="TreeGrafter"/>
</dbReference>
<keyword evidence="6" id="KW-0004">4Fe-4S</keyword>
<dbReference type="SMART" id="SM00478">
    <property type="entry name" value="ENDO3c"/>
    <property type="match status" value="1"/>
</dbReference>
<evidence type="ECO:0000256" key="11">
    <source>
        <dbReference type="ARBA" id="ARBA00023014"/>
    </source>
</evidence>
<dbReference type="GO" id="GO:0006284">
    <property type="term" value="P:base-excision repair"/>
    <property type="evidence" value="ECO:0007669"/>
    <property type="project" value="InterPro"/>
</dbReference>
<evidence type="ECO:0000256" key="4">
    <source>
        <dbReference type="ARBA" id="ARBA00012045"/>
    </source>
</evidence>
<evidence type="ECO:0000259" key="14">
    <source>
        <dbReference type="SMART" id="SM00278"/>
    </source>
</evidence>
<keyword evidence="10" id="KW-0408">Iron</keyword>
<dbReference type="InterPro" id="IPR003265">
    <property type="entry name" value="HhH-GPD_domain"/>
</dbReference>
<dbReference type="FunFam" id="1.10.340.30:FF:000003">
    <property type="entry name" value="A/G-specific adenine glycosylase"/>
    <property type="match status" value="1"/>
</dbReference>
<keyword evidence="17" id="KW-1185">Reference proteome</keyword>
<evidence type="ECO:0000256" key="3">
    <source>
        <dbReference type="ARBA" id="ARBA00008343"/>
    </source>
</evidence>
<evidence type="ECO:0000256" key="7">
    <source>
        <dbReference type="ARBA" id="ARBA00022723"/>
    </source>
</evidence>
<dbReference type="FunCoup" id="C8XAA6">
    <property type="interactions" value="74"/>
</dbReference>
<dbReference type="InterPro" id="IPR044298">
    <property type="entry name" value="MIG/MutY"/>
</dbReference>
<dbReference type="GO" id="GO:0051539">
    <property type="term" value="F:4 iron, 4 sulfur cluster binding"/>
    <property type="evidence" value="ECO:0007669"/>
    <property type="project" value="UniProtKB-KW"/>
</dbReference>
<evidence type="ECO:0000256" key="8">
    <source>
        <dbReference type="ARBA" id="ARBA00022763"/>
    </source>
</evidence>
<dbReference type="GO" id="GO:0032357">
    <property type="term" value="F:oxidized purine DNA binding"/>
    <property type="evidence" value="ECO:0007669"/>
    <property type="project" value="TreeGrafter"/>
</dbReference>
<dbReference type="KEGG" id="nml:Namu_0860"/>
<dbReference type="SUPFAM" id="SSF48150">
    <property type="entry name" value="DNA-glycosylase"/>
    <property type="match status" value="1"/>
</dbReference>
<dbReference type="Pfam" id="PF10576">
    <property type="entry name" value="EndIII_4Fe-2S"/>
    <property type="match status" value="1"/>
</dbReference>
<gene>
    <name evidence="16" type="ordered locus">Namu_0860</name>
</gene>
<dbReference type="HOGENOM" id="CLU_012862_2_0_11"/>
<dbReference type="GO" id="GO:0006298">
    <property type="term" value="P:mismatch repair"/>
    <property type="evidence" value="ECO:0007669"/>
    <property type="project" value="TreeGrafter"/>
</dbReference>
<proteinExistence type="inferred from homology"/>
<organism evidence="16 17">
    <name type="scientific">Nakamurella multipartita (strain ATCC 700099 / DSM 44233 / CIP 104796 / JCM 9543 / NBRC 105858 / Y-104)</name>
    <name type="common">Microsphaera multipartita</name>
    <dbReference type="NCBI Taxonomy" id="479431"/>
    <lineage>
        <taxon>Bacteria</taxon>
        <taxon>Bacillati</taxon>
        <taxon>Actinomycetota</taxon>
        <taxon>Actinomycetes</taxon>
        <taxon>Nakamurellales</taxon>
        <taxon>Nakamurellaceae</taxon>
        <taxon>Nakamurella</taxon>
    </lineage>
</organism>
<dbReference type="GO" id="GO:0046872">
    <property type="term" value="F:metal ion binding"/>
    <property type="evidence" value="ECO:0007669"/>
    <property type="project" value="UniProtKB-KW"/>
</dbReference>
<evidence type="ECO:0000256" key="9">
    <source>
        <dbReference type="ARBA" id="ARBA00022801"/>
    </source>
</evidence>
<dbReference type="AlphaFoldDB" id="C8XAA6"/>
<dbReference type="Gene3D" id="1.10.340.30">
    <property type="entry name" value="Hypothetical protein, domain 2"/>
    <property type="match status" value="1"/>
</dbReference>
<dbReference type="EMBL" id="CP001737">
    <property type="protein sequence ID" value="ACV77271.1"/>
    <property type="molecule type" value="Genomic_DNA"/>
</dbReference>
<dbReference type="GO" id="GO:0000701">
    <property type="term" value="F:purine-specific mismatch base pair DNA N-glycosylase activity"/>
    <property type="evidence" value="ECO:0007669"/>
    <property type="project" value="UniProtKB-EC"/>
</dbReference>
<dbReference type="Proteomes" id="UP000002218">
    <property type="component" value="Chromosome"/>
</dbReference>
<evidence type="ECO:0000313" key="17">
    <source>
        <dbReference type="Proteomes" id="UP000002218"/>
    </source>
</evidence>
<evidence type="ECO:0000256" key="2">
    <source>
        <dbReference type="ARBA" id="ARBA00001966"/>
    </source>
</evidence>
<dbReference type="InterPro" id="IPR011257">
    <property type="entry name" value="DNA_glycosylase"/>
</dbReference>
<dbReference type="PROSITE" id="PS01155">
    <property type="entry name" value="ENDONUCLEASE_III_2"/>
    <property type="match status" value="1"/>
</dbReference>
<dbReference type="InterPro" id="IPR004036">
    <property type="entry name" value="Endonuclease-III-like_CS2"/>
</dbReference>
<dbReference type="GO" id="GO:0035485">
    <property type="term" value="F:adenine/guanine mispair binding"/>
    <property type="evidence" value="ECO:0007669"/>
    <property type="project" value="TreeGrafter"/>
</dbReference>
<accession>C8XAA6</accession>
<dbReference type="RefSeq" id="WP_015746186.1">
    <property type="nucleotide sequence ID" value="NC_013235.1"/>
</dbReference>
<evidence type="ECO:0000313" key="16">
    <source>
        <dbReference type="EMBL" id="ACV77271.1"/>
    </source>
</evidence>
<keyword evidence="7" id="KW-0479">Metal-binding</keyword>
<dbReference type="InterPro" id="IPR023170">
    <property type="entry name" value="HhH_base_excis_C"/>
</dbReference>
<dbReference type="eggNOG" id="COG1194">
    <property type="taxonomic scope" value="Bacteria"/>
</dbReference>
<reference evidence="17" key="1">
    <citation type="submission" date="2009-09" db="EMBL/GenBank/DDBJ databases">
        <title>The complete genome of Nakamurella multipartita DSM 44233.</title>
        <authorList>
            <consortium name="US DOE Joint Genome Institute (JGI-PGF)"/>
            <person name="Lucas S."/>
            <person name="Copeland A."/>
            <person name="Lapidus A."/>
            <person name="Glavina del Rio T."/>
            <person name="Dalin E."/>
            <person name="Tice H."/>
            <person name="Bruce D."/>
            <person name="Goodwin L."/>
            <person name="Pitluck S."/>
            <person name="Kyrpides N."/>
            <person name="Mavromatis K."/>
            <person name="Ivanova N."/>
            <person name="Ovchinnikova G."/>
            <person name="Sims D."/>
            <person name="Meincke L."/>
            <person name="Brettin T."/>
            <person name="Detter J.C."/>
            <person name="Han C."/>
            <person name="Larimer F."/>
            <person name="Land M."/>
            <person name="Hauser L."/>
            <person name="Markowitz V."/>
            <person name="Cheng J.-F."/>
            <person name="Hugenholtz P."/>
            <person name="Woyke T."/>
            <person name="Wu D."/>
            <person name="Klenk H.-P."/>
            <person name="Eisen J.A."/>
        </authorList>
    </citation>
    <scope>NUCLEOTIDE SEQUENCE [LARGE SCALE GENOMIC DNA]</scope>
    <source>
        <strain evidence="17">ATCC 700099 / DSM 44233 / CIP 104796 / JCM 9543 / NBRC 105858 / Y-104</strain>
    </source>
</reference>
<protein>
    <recommendedName>
        <fullName evidence="5">Adenine DNA glycosylase</fullName>
        <ecNumber evidence="4">3.2.2.31</ecNumber>
    </recommendedName>
</protein>
<comment type="catalytic activity">
    <reaction evidence="1">
        <text>Hydrolyzes free adenine bases from 7,8-dihydro-8-oxoguanine:adenine mismatched double-stranded DNA, leaving an apurinic site.</text>
        <dbReference type="EC" id="3.2.2.31"/>
    </reaction>
</comment>
<dbReference type="PANTHER" id="PTHR42944:SF1">
    <property type="entry name" value="ADENINE DNA GLYCOSYLASE"/>
    <property type="match status" value="1"/>
</dbReference>
<dbReference type="EC" id="3.2.2.31" evidence="4"/>
<dbReference type="Pfam" id="PF00730">
    <property type="entry name" value="HhH-GPD"/>
    <property type="match status" value="1"/>
</dbReference>
<dbReference type="PANTHER" id="PTHR42944">
    <property type="entry name" value="ADENINE DNA GLYCOSYLASE"/>
    <property type="match status" value="1"/>
</dbReference>
<reference evidence="16 17" key="2">
    <citation type="journal article" date="2010" name="Stand. Genomic Sci.">
        <title>Complete genome sequence of Nakamurella multipartita type strain (Y-104).</title>
        <authorList>
            <person name="Tice H."/>
            <person name="Mayilraj S."/>
            <person name="Sims D."/>
            <person name="Lapidus A."/>
            <person name="Nolan M."/>
            <person name="Lucas S."/>
            <person name="Glavina Del Rio T."/>
            <person name="Copeland A."/>
            <person name="Cheng J.F."/>
            <person name="Meincke L."/>
            <person name="Bruce D."/>
            <person name="Goodwin L."/>
            <person name="Pitluck S."/>
            <person name="Ivanova N."/>
            <person name="Mavromatis K."/>
            <person name="Ovchinnikova G."/>
            <person name="Pati A."/>
            <person name="Chen A."/>
            <person name="Palaniappan K."/>
            <person name="Land M."/>
            <person name="Hauser L."/>
            <person name="Chang Y.J."/>
            <person name="Jeffries C.D."/>
            <person name="Detter J.C."/>
            <person name="Brettin T."/>
            <person name="Rohde M."/>
            <person name="Goker M."/>
            <person name="Bristow J."/>
            <person name="Eisen J.A."/>
            <person name="Markowitz V."/>
            <person name="Hugenholtz P."/>
            <person name="Kyrpides N.C."/>
            <person name="Klenk H.P."/>
            <person name="Chen F."/>
        </authorList>
    </citation>
    <scope>NUCLEOTIDE SEQUENCE [LARGE SCALE GENOMIC DNA]</scope>
    <source>
        <strain evidence="17">ATCC 700099 / DSM 44233 / CIP 104796 / JCM 9543 / NBRC 105858 / Y-104</strain>
    </source>
</reference>
<dbReference type="InterPro" id="IPR003651">
    <property type="entry name" value="Endonuclease3_FeS-loop_motif"/>
</dbReference>
<dbReference type="CDD" id="cd00056">
    <property type="entry name" value="ENDO3c"/>
    <property type="match status" value="1"/>
</dbReference>
<name>C8XAA6_NAKMY</name>
<dbReference type="InParanoid" id="C8XAA6"/>
<dbReference type="InterPro" id="IPR000445">
    <property type="entry name" value="HhH_motif"/>
</dbReference>
<sequence length="285" mass="30982">MLEFYDRHARDLPWRGPSATPWGVLVSEVMLQQTPVNRVLPVWTQWLDRWPRPADLAAESAGEAIRAWGRLGYPRRALRLHGAATAITAVHGGAVPATVEELLQLPGIGEYTARAVAAFAFGARVPVVDTNVRRVLSRVVRGVDEPRASATAADRLEMSAYLPEDPATAARFSVAVMELGALRCTAVRPDCERCPLLGRCRWQRAGSVAGVAKRPVQTWHGTDRQVRGRILAQLRAASGPVTELDLLAAGPPDQSRRCLSSLLADGLVESDQPGWYRLPGAPARP</sequence>
<evidence type="ECO:0000259" key="15">
    <source>
        <dbReference type="SMART" id="SM00478"/>
    </source>
</evidence>
<keyword evidence="11" id="KW-0411">Iron-sulfur</keyword>
<evidence type="ECO:0000256" key="5">
    <source>
        <dbReference type="ARBA" id="ARBA00022023"/>
    </source>
</evidence>
<keyword evidence="12" id="KW-0234">DNA repair</keyword>